<dbReference type="PANTHER" id="PTHR36223:SF1">
    <property type="entry name" value="TRANSCRIPTION ELONGATION FACTOR EAF N-TERMINAL DOMAIN-CONTAINING PROTEIN"/>
    <property type="match status" value="1"/>
</dbReference>
<dbReference type="AlphaFoldDB" id="A0A8H3F3D0"/>
<evidence type="ECO:0000313" key="3">
    <source>
        <dbReference type="EMBL" id="CAF9914923.1"/>
    </source>
</evidence>
<dbReference type="PANTHER" id="PTHR36223">
    <property type="entry name" value="BETA-LACTAMASE-TYPE TRANSPEPTIDASE FOLD DOMAIN CONTAINING PROTEIN"/>
    <property type="match status" value="1"/>
</dbReference>
<accession>A0A8H3F3D0</accession>
<feature type="region of interest" description="Disordered" evidence="1">
    <location>
        <begin position="511"/>
        <end position="567"/>
    </location>
</feature>
<dbReference type="EMBL" id="CAJPDR010000078">
    <property type="protein sequence ID" value="CAF9914923.1"/>
    <property type="molecule type" value="Genomic_DNA"/>
</dbReference>
<sequence>MPHLRGISVHVTDSHGNNLQEWGVQNLRQHIKGKRISAYIQSTTDVSFQVSVQPKIPFIGHVSSSDTSRGGNPSARREPRRPKAGSEDCSLDQDYERISNKALSSPVRPSTTPLSHSAPDFAFLALLYLDGRSRPERKIVVYTDPADKDFNSPDGKVAFKHRWVQSADGRMTEHSWVFKEKAIEIVFDRLMIAGSKANVEDQDDDALIKAMDSSGFDAQEKTEKESKVGQIVVELQRIVLGEKRTEANYRSHHQEGQDEDVDMKGVRRDITIGFVHKSTLDTQPLRVVDYYLFHRPYKPNEGLYATFQFFYRSREQLQQFQFPGFPPVPTTTTARTARLLNTRMAELTPLSISQPLKQKTKNTQRDQDSYEARLKKRAFKPDDSQKHEFGSDYRDVRATSPSAVEEAYDGKKPSKYPAAPLPFLANAPFLEIRKPSTPSITPDPWSVAEIKSKYSEVFTSNPDYHSNFDHRTRRLSFSNPNAPTSLIAGPSSSFQSSIGFSKEQMANIANKDGYRPTAGNPYPSDQEEDADDEHAMESDLETHAGDDDFNYAADPEEEDEGYDSLQSQFKNVRIRKRQRDDVEDAEDNEAVWKAADSAHLDGDGKQKTLRLPLMEEKRAPRGKKSRTTKSTSVVDSGQDSHDSDKT</sequence>
<feature type="compositionally biased region" description="Polar residues" evidence="1">
    <location>
        <begin position="62"/>
        <end position="71"/>
    </location>
</feature>
<organism evidence="3 4">
    <name type="scientific">Alectoria fallacina</name>
    <dbReference type="NCBI Taxonomy" id="1903189"/>
    <lineage>
        <taxon>Eukaryota</taxon>
        <taxon>Fungi</taxon>
        <taxon>Dikarya</taxon>
        <taxon>Ascomycota</taxon>
        <taxon>Pezizomycotina</taxon>
        <taxon>Lecanoromycetes</taxon>
        <taxon>OSLEUM clade</taxon>
        <taxon>Lecanoromycetidae</taxon>
        <taxon>Lecanorales</taxon>
        <taxon>Lecanorineae</taxon>
        <taxon>Parmeliaceae</taxon>
        <taxon>Alectoria</taxon>
    </lineage>
</organism>
<protein>
    <recommendedName>
        <fullName evidence="2">DUF7918 domain-containing protein</fullName>
    </recommendedName>
</protein>
<feature type="region of interest" description="Disordered" evidence="1">
    <location>
        <begin position="351"/>
        <end position="370"/>
    </location>
</feature>
<dbReference type="Proteomes" id="UP000664203">
    <property type="component" value="Unassembled WGS sequence"/>
</dbReference>
<feature type="compositionally biased region" description="Basic and acidic residues" evidence="1">
    <location>
        <begin position="533"/>
        <end position="546"/>
    </location>
</feature>
<dbReference type="Pfam" id="PF25534">
    <property type="entry name" value="DUF7918"/>
    <property type="match status" value="1"/>
</dbReference>
<feature type="region of interest" description="Disordered" evidence="1">
    <location>
        <begin position="59"/>
        <end position="91"/>
    </location>
</feature>
<feature type="domain" description="DUF7918" evidence="2">
    <location>
        <begin position="217"/>
        <end position="320"/>
    </location>
</feature>
<feature type="compositionally biased region" description="Polar residues" evidence="1">
    <location>
        <begin position="628"/>
        <end position="637"/>
    </location>
</feature>
<comment type="caution">
    <text evidence="3">The sequence shown here is derived from an EMBL/GenBank/DDBJ whole genome shotgun (WGS) entry which is preliminary data.</text>
</comment>
<feature type="compositionally biased region" description="Basic and acidic residues" evidence="1">
    <location>
        <begin position="596"/>
        <end position="606"/>
    </location>
</feature>
<evidence type="ECO:0000313" key="4">
    <source>
        <dbReference type="Proteomes" id="UP000664203"/>
    </source>
</evidence>
<feature type="region of interest" description="Disordered" evidence="1">
    <location>
        <begin position="593"/>
        <end position="646"/>
    </location>
</feature>
<keyword evidence="4" id="KW-1185">Reference proteome</keyword>
<evidence type="ECO:0000256" key="1">
    <source>
        <dbReference type="SAM" id="MobiDB-lite"/>
    </source>
</evidence>
<gene>
    <name evidence="3" type="ORF">ALECFALPRED_009853</name>
</gene>
<reference evidence="3" key="1">
    <citation type="submission" date="2021-03" db="EMBL/GenBank/DDBJ databases">
        <authorList>
            <person name="Tagirdzhanova G."/>
        </authorList>
    </citation>
    <scope>NUCLEOTIDE SEQUENCE</scope>
</reference>
<dbReference type="OrthoDB" id="5409365at2759"/>
<evidence type="ECO:0000259" key="2">
    <source>
        <dbReference type="Pfam" id="PF25534"/>
    </source>
</evidence>
<proteinExistence type="predicted"/>
<name>A0A8H3F3D0_9LECA</name>
<dbReference type="InterPro" id="IPR057678">
    <property type="entry name" value="DUF7918"/>
</dbReference>